<evidence type="ECO:0000256" key="9">
    <source>
        <dbReference type="ARBA" id="ARBA00023102"/>
    </source>
</evidence>
<keyword evidence="10 12" id="KW-0413">Isomerase</keyword>
<dbReference type="HAMAP" id="MF_01014">
    <property type="entry name" value="HisA"/>
    <property type="match status" value="1"/>
</dbReference>
<evidence type="ECO:0000256" key="1">
    <source>
        <dbReference type="ARBA" id="ARBA00000901"/>
    </source>
</evidence>
<gene>
    <name evidence="12" type="primary">hisA</name>
    <name evidence="15" type="ORF">B5P37_04775</name>
</gene>
<dbReference type="InterPro" id="IPR011060">
    <property type="entry name" value="RibuloseP-bd_barrel"/>
</dbReference>
<feature type="active site" description="Proton acceptor" evidence="12">
    <location>
        <position position="9"/>
    </location>
</feature>
<accession>A0AAC9RTZ2</accession>
<dbReference type="PANTHER" id="PTHR43090">
    <property type="entry name" value="1-(5-PHOSPHORIBOSYL)-5-[(5-PHOSPHORIBOSYLAMINO)METHYLIDENEAMINO] IMIDAZOLE-4-CARBOXAMIDE ISOMERASE"/>
    <property type="match status" value="1"/>
</dbReference>
<comment type="similarity">
    <text evidence="4 12 13">Belongs to the HisA/HisF family.</text>
</comment>
<keyword evidence="16" id="KW-1185">Reference proteome</keyword>
<dbReference type="GO" id="GO:0003949">
    <property type="term" value="F:1-(5-phosphoribosyl)-5-[(5-phosphoribosylamino)methylideneamino]imidazole-4-carboxamide isomerase activity"/>
    <property type="evidence" value="ECO:0007669"/>
    <property type="project" value="UniProtKB-UniRule"/>
</dbReference>
<reference evidence="15 16" key="1">
    <citation type="submission" date="2017-04" db="EMBL/GenBank/DDBJ databases">
        <authorList>
            <person name="Veseli I.A."/>
            <person name="Tang C."/>
            <person name="Pombert J.-F."/>
        </authorList>
    </citation>
    <scope>NUCLEOTIDE SEQUENCE [LARGE SCALE GENOMIC DNA]</scope>
    <source>
        <strain evidence="15 16">ATCC 700373</strain>
    </source>
</reference>
<dbReference type="InterPro" id="IPR013785">
    <property type="entry name" value="Aldolase_TIM"/>
</dbReference>
<dbReference type="CDD" id="cd04732">
    <property type="entry name" value="HisA"/>
    <property type="match status" value="1"/>
</dbReference>
<keyword evidence="8 12" id="KW-0028">Amino-acid biosynthesis</keyword>
<dbReference type="Proteomes" id="UP000242864">
    <property type="component" value="Chromosome"/>
</dbReference>
<comment type="pathway">
    <text evidence="3 12 14">Amino-acid biosynthesis; L-histidine biosynthesis; L-histidine from 5-phospho-alpha-D-ribose 1-diphosphate: step 4/9.</text>
</comment>
<dbReference type="PANTHER" id="PTHR43090:SF2">
    <property type="entry name" value="1-(5-PHOSPHORIBOSYL)-5-[(5-PHOSPHORIBOSYLAMINO)METHYLIDENEAMINO] IMIDAZOLE-4-CARBOXAMIDE ISOMERASE"/>
    <property type="match status" value="1"/>
</dbReference>
<dbReference type="Gene3D" id="3.20.20.70">
    <property type="entry name" value="Aldolase class I"/>
    <property type="match status" value="1"/>
</dbReference>
<dbReference type="GO" id="GO:0005737">
    <property type="term" value="C:cytoplasm"/>
    <property type="evidence" value="ECO:0007669"/>
    <property type="project" value="UniProtKB-SubCell"/>
</dbReference>
<evidence type="ECO:0000256" key="5">
    <source>
        <dbReference type="ARBA" id="ARBA00012550"/>
    </source>
</evidence>
<organism evidence="15 16">
    <name type="scientific">Staphylococcus lutrae</name>
    <dbReference type="NCBI Taxonomy" id="155085"/>
    <lineage>
        <taxon>Bacteria</taxon>
        <taxon>Bacillati</taxon>
        <taxon>Bacillota</taxon>
        <taxon>Bacilli</taxon>
        <taxon>Bacillales</taxon>
        <taxon>Staphylococcaceae</taxon>
        <taxon>Staphylococcus</taxon>
    </lineage>
</organism>
<name>A0AAC9RTZ2_9STAP</name>
<dbReference type="InterPro" id="IPR006062">
    <property type="entry name" value="His_biosynth"/>
</dbReference>
<dbReference type="AlphaFoldDB" id="A0AAC9RTZ2"/>
<dbReference type="SUPFAM" id="SSF51366">
    <property type="entry name" value="Ribulose-phoshate binding barrel"/>
    <property type="match status" value="1"/>
</dbReference>
<comment type="catalytic activity">
    <reaction evidence="1 12 14">
        <text>1-(5-phospho-beta-D-ribosyl)-5-[(5-phospho-beta-D-ribosylamino)methylideneamino]imidazole-4-carboxamide = 5-[(5-phospho-1-deoxy-D-ribulos-1-ylimino)methylamino]-1-(5-phospho-beta-D-ribosyl)imidazole-4-carboxamide</text>
        <dbReference type="Rhea" id="RHEA:15469"/>
        <dbReference type="ChEBI" id="CHEBI:58435"/>
        <dbReference type="ChEBI" id="CHEBI:58525"/>
        <dbReference type="EC" id="5.3.1.16"/>
    </reaction>
</comment>
<dbReference type="NCBIfam" id="NF010114">
    <property type="entry name" value="PRK13587.1"/>
    <property type="match status" value="1"/>
</dbReference>
<evidence type="ECO:0000256" key="14">
    <source>
        <dbReference type="RuleBase" id="RU003658"/>
    </source>
</evidence>
<protein>
    <recommendedName>
        <fullName evidence="6 12">1-(5-phosphoribosyl)-5-[(5-phosphoribosylamino)methylideneamino] imidazole-4-carboxamide isomerase</fullName>
        <ecNumber evidence="5 12">5.3.1.16</ecNumber>
    </recommendedName>
    <alternativeName>
        <fullName evidence="11 12">Phosphoribosylformimino-5-aminoimidazole carboxamide ribotide isomerase</fullName>
    </alternativeName>
</protein>
<evidence type="ECO:0000313" key="16">
    <source>
        <dbReference type="Proteomes" id="UP000242864"/>
    </source>
</evidence>
<dbReference type="InterPro" id="IPR006063">
    <property type="entry name" value="HisA_bact_arch"/>
</dbReference>
<evidence type="ECO:0000256" key="12">
    <source>
        <dbReference type="HAMAP-Rule" id="MF_01014"/>
    </source>
</evidence>
<sequence>MIKIWPAIDLIEGRSVRLTEGDYRTSEAMPRSAEDSIQFYNQFDCVDRIHIIDLIGAKAQQSVEMDYIRQLVQASRKPIEVGGGIRDERTLRHYFSHGVDYCIVGTQALTNVDWLTDMSHLFPGKIYVSVDAYHTAIKINGWQEDAALNLFEYVSQIEHLPLGGVIYTDISKDGKLEGPNFDITAQLVEATPLPVIASGGIRHQQDLLRLEALGVSAAIVGKAANQAEFWEGLS</sequence>
<evidence type="ECO:0000256" key="3">
    <source>
        <dbReference type="ARBA" id="ARBA00005133"/>
    </source>
</evidence>
<keyword evidence="7 12" id="KW-0963">Cytoplasm</keyword>
<evidence type="ECO:0000256" key="4">
    <source>
        <dbReference type="ARBA" id="ARBA00009667"/>
    </source>
</evidence>
<evidence type="ECO:0000256" key="2">
    <source>
        <dbReference type="ARBA" id="ARBA00004496"/>
    </source>
</evidence>
<keyword evidence="9 12" id="KW-0368">Histidine biosynthesis</keyword>
<evidence type="ECO:0000256" key="7">
    <source>
        <dbReference type="ARBA" id="ARBA00022490"/>
    </source>
</evidence>
<evidence type="ECO:0000256" key="11">
    <source>
        <dbReference type="ARBA" id="ARBA00030547"/>
    </source>
</evidence>
<dbReference type="Pfam" id="PF00977">
    <property type="entry name" value="His_biosynth"/>
    <property type="match status" value="1"/>
</dbReference>
<dbReference type="EC" id="5.3.1.16" evidence="5 12"/>
<comment type="subcellular location">
    <subcellularLocation>
        <location evidence="2 12 14">Cytoplasm</location>
    </subcellularLocation>
</comment>
<evidence type="ECO:0000256" key="10">
    <source>
        <dbReference type="ARBA" id="ARBA00023235"/>
    </source>
</evidence>
<dbReference type="GO" id="GO:0000105">
    <property type="term" value="P:L-histidine biosynthetic process"/>
    <property type="evidence" value="ECO:0007669"/>
    <property type="project" value="UniProtKB-UniRule"/>
</dbReference>
<dbReference type="EMBL" id="CP020773">
    <property type="protein sequence ID" value="ARJ50680.1"/>
    <property type="molecule type" value="Genomic_DNA"/>
</dbReference>
<evidence type="ECO:0000256" key="13">
    <source>
        <dbReference type="RuleBase" id="RU003657"/>
    </source>
</evidence>
<dbReference type="InterPro" id="IPR044524">
    <property type="entry name" value="Isoase_HisA-like"/>
</dbReference>
<evidence type="ECO:0000256" key="8">
    <source>
        <dbReference type="ARBA" id="ARBA00022605"/>
    </source>
</evidence>
<dbReference type="InterPro" id="IPR023016">
    <property type="entry name" value="HisA/PriA"/>
</dbReference>
<proteinExistence type="inferred from homology"/>
<dbReference type="FunFam" id="3.20.20.70:FF:000009">
    <property type="entry name" value="1-(5-phosphoribosyl)-5-[(5-phosphoribosylamino)methylideneamino] imidazole-4-carboxamide isomerase"/>
    <property type="match status" value="1"/>
</dbReference>
<feature type="active site" description="Proton donor" evidence="12">
    <location>
        <position position="131"/>
    </location>
</feature>
<dbReference type="NCBIfam" id="TIGR00007">
    <property type="entry name" value="1-(5-phosphoribosyl)-5-[(5-phosphoribosylamino)methylideneamino]imidazole-4-carboxamide isomerase"/>
    <property type="match status" value="1"/>
</dbReference>
<evidence type="ECO:0000256" key="6">
    <source>
        <dbReference type="ARBA" id="ARBA00018464"/>
    </source>
</evidence>
<dbReference type="KEGG" id="slz:B5P37_04775"/>
<dbReference type="RefSeq" id="WP_085237158.1">
    <property type="nucleotide sequence ID" value="NZ_CP020773.1"/>
</dbReference>
<dbReference type="GO" id="GO:0000162">
    <property type="term" value="P:L-tryptophan biosynthetic process"/>
    <property type="evidence" value="ECO:0007669"/>
    <property type="project" value="TreeGrafter"/>
</dbReference>
<evidence type="ECO:0000313" key="15">
    <source>
        <dbReference type="EMBL" id="ARJ50680.1"/>
    </source>
</evidence>